<dbReference type="AlphaFoldDB" id="K9EV79"/>
<accession>K9EV79</accession>
<name>K9EV79_9LACT</name>
<evidence type="ECO:0000313" key="16">
    <source>
        <dbReference type="Proteomes" id="UP000009875"/>
    </source>
</evidence>
<keyword evidence="7 13" id="KW-0547">Nucleotide-binding</keyword>
<dbReference type="EMBL" id="AGXA01000025">
    <property type="protein sequence ID" value="EKU93125.1"/>
    <property type="molecule type" value="Genomic_DNA"/>
</dbReference>
<keyword evidence="9 13" id="KW-0460">Magnesium</keyword>
<keyword evidence="6 13" id="KW-0479">Metal-binding</keyword>
<dbReference type="EC" id="6.1.1.20" evidence="13"/>
<sequence>MDLQEKLQDLQQQALKEINQVDSLDQLESIRLSYLGKKGQVTQVLKGMKDLDPKDRPLVGKTANEVSDDIKDMIETSKDRLESQALDQKLAEETIDVSLPGRSSEPGQTHVILQVIEELEDLFIGMGYKIVEGYEIETDHYNFERVNVPKDHPARDMQDTFYIDDLHLLRTHTSPTQPRTLEKHDFSKSPLKMISVGKVFRRDTDDATHSHQFHQIEGLVVDKSISLGDLKGTLEVMAKKIFGDSRQIRLRPSYFPFTEPSVEVDLSCFNCDGEGCSICKHTGWIEVLGAGMVHPQVLEMSGVDSSTYSGFAFGIGADRIAMLKYEVDDIRHFYLNDQRFLSQFKAKG</sequence>
<evidence type="ECO:0000256" key="5">
    <source>
        <dbReference type="ARBA" id="ARBA00022598"/>
    </source>
</evidence>
<dbReference type="SUPFAM" id="SSF55681">
    <property type="entry name" value="Class II aaRS and biotin synthetases"/>
    <property type="match status" value="1"/>
</dbReference>
<dbReference type="PATRIC" id="fig|883081.3.peg.1380"/>
<dbReference type="RefSeq" id="WP_003778746.1">
    <property type="nucleotide sequence ID" value="NZ_JH992961.1"/>
</dbReference>
<organism evidence="15 16">
    <name type="scientific">Alloiococcus otitis ATCC 51267</name>
    <dbReference type="NCBI Taxonomy" id="883081"/>
    <lineage>
        <taxon>Bacteria</taxon>
        <taxon>Bacillati</taxon>
        <taxon>Bacillota</taxon>
        <taxon>Bacilli</taxon>
        <taxon>Lactobacillales</taxon>
        <taxon>Carnobacteriaceae</taxon>
        <taxon>Alloiococcus</taxon>
    </lineage>
</organism>
<dbReference type="GO" id="GO:0000287">
    <property type="term" value="F:magnesium ion binding"/>
    <property type="evidence" value="ECO:0007669"/>
    <property type="project" value="UniProtKB-UniRule"/>
</dbReference>
<dbReference type="HOGENOM" id="CLU_025086_0_1_9"/>
<dbReference type="PANTHER" id="PTHR11538:SF41">
    <property type="entry name" value="PHENYLALANINE--TRNA LIGASE, MITOCHONDRIAL"/>
    <property type="match status" value="1"/>
</dbReference>
<evidence type="ECO:0000256" key="9">
    <source>
        <dbReference type="ARBA" id="ARBA00022842"/>
    </source>
</evidence>
<dbReference type="InterPro" id="IPR004529">
    <property type="entry name" value="Phe-tRNA-synth_IIc_asu"/>
</dbReference>
<dbReference type="GO" id="GO:0016740">
    <property type="term" value="F:transferase activity"/>
    <property type="evidence" value="ECO:0007669"/>
    <property type="project" value="UniProtKB-ARBA"/>
</dbReference>
<evidence type="ECO:0000256" key="3">
    <source>
        <dbReference type="ARBA" id="ARBA00011209"/>
    </source>
</evidence>
<evidence type="ECO:0000259" key="14">
    <source>
        <dbReference type="PROSITE" id="PS50862"/>
    </source>
</evidence>
<evidence type="ECO:0000256" key="1">
    <source>
        <dbReference type="ARBA" id="ARBA00004496"/>
    </source>
</evidence>
<evidence type="ECO:0000256" key="7">
    <source>
        <dbReference type="ARBA" id="ARBA00022741"/>
    </source>
</evidence>
<comment type="catalytic activity">
    <reaction evidence="12 13">
        <text>tRNA(Phe) + L-phenylalanine + ATP = L-phenylalanyl-tRNA(Phe) + AMP + diphosphate + H(+)</text>
        <dbReference type="Rhea" id="RHEA:19413"/>
        <dbReference type="Rhea" id="RHEA-COMP:9668"/>
        <dbReference type="Rhea" id="RHEA-COMP:9699"/>
        <dbReference type="ChEBI" id="CHEBI:15378"/>
        <dbReference type="ChEBI" id="CHEBI:30616"/>
        <dbReference type="ChEBI" id="CHEBI:33019"/>
        <dbReference type="ChEBI" id="CHEBI:58095"/>
        <dbReference type="ChEBI" id="CHEBI:78442"/>
        <dbReference type="ChEBI" id="CHEBI:78531"/>
        <dbReference type="ChEBI" id="CHEBI:456215"/>
        <dbReference type="EC" id="6.1.1.20"/>
    </reaction>
</comment>
<dbReference type="InterPro" id="IPR004188">
    <property type="entry name" value="Phe-tRNA_ligase_II_N"/>
</dbReference>
<dbReference type="CDD" id="cd00496">
    <property type="entry name" value="PheRS_alpha_core"/>
    <property type="match status" value="1"/>
</dbReference>
<keyword evidence="5 13" id="KW-0436">Ligase</keyword>
<evidence type="ECO:0000256" key="12">
    <source>
        <dbReference type="ARBA" id="ARBA00049255"/>
    </source>
</evidence>
<keyword evidence="8 13" id="KW-0067">ATP-binding</keyword>
<dbReference type="InterPro" id="IPR002319">
    <property type="entry name" value="Phenylalanyl-tRNA_Synthase"/>
</dbReference>
<dbReference type="InterPro" id="IPR006195">
    <property type="entry name" value="aa-tRNA-synth_II"/>
</dbReference>
<dbReference type="SUPFAM" id="SSF46589">
    <property type="entry name" value="tRNA-binding arm"/>
    <property type="match status" value="1"/>
</dbReference>
<gene>
    <name evidence="13" type="primary">pheS</name>
    <name evidence="15" type="ORF">HMPREF9698_01202</name>
</gene>
<comment type="subunit">
    <text evidence="3 13">Tetramer of two alpha and two beta subunits.</text>
</comment>
<evidence type="ECO:0000256" key="2">
    <source>
        <dbReference type="ARBA" id="ARBA00010207"/>
    </source>
</evidence>
<dbReference type="PROSITE" id="PS50862">
    <property type="entry name" value="AA_TRNA_LIGASE_II"/>
    <property type="match status" value="1"/>
</dbReference>
<dbReference type="InterPro" id="IPR022911">
    <property type="entry name" value="Phe_tRNA_ligase_alpha1_bac"/>
</dbReference>
<dbReference type="STRING" id="883081.HMPREF9698_01202"/>
<reference evidence="15 16" key="1">
    <citation type="submission" date="2012-09" db="EMBL/GenBank/DDBJ databases">
        <title>The Genome Sequence of Alloiococcus otitis ATCC 51267.</title>
        <authorList>
            <consortium name="The Broad Institute Genome Sequencing Platform"/>
            <person name="Earl A."/>
            <person name="Ward D."/>
            <person name="Feldgarden M."/>
            <person name="Gevers D."/>
            <person name="Huys G."/>
            <person name="Walker B."/>
            <person name="Young S.K."/>
            <person name="Zeng Q."/>
            <person name="Gargeya S."/>
            <person name="Fitzgerald M."/>
            <person name="Haas B."/>
            <person name="Abouelleil A."/>
            <person name="Alvarado L."/>
            <person name="Arachchi H.M."/>
            <person name="Berlin A.M."/>
            <person name="Chapman S.B."/>
            <person name="Goldberg J."/>
            <person name="Griggs A."/>
            <person name="Gujja S."/>
            <person name="Hansen M."/>
            <person name="Howarth C."/>
            <person name="Imamovic A."/>
            <person name="Larimer J."/>
            <person name="McCowen C."/>
            <person name="Montmayeur A."/>
            <person name="Murphy C."/>
            <person name="Neiman D."/>
            <person name="Pearson M."/>
            <person name="Priest M."/>
            <person name="Roberts A."/>
            <person name="Saif S."/>
            <person name="Shea T."/>
            <person name="Sisk P."/>
            <person name="Sykes S."/>
            <person name="Wortman J."/>
            <person name="Nusbaum C."/>
            <person name="Birren B."/>
        </authorList>
    </citation>
    <scope>NUCLEOTIDE SEQUENCE [LARGE SCALE GENOMIC DNA]</scope>
    <source>
        <strain evidence="15 16">ATCC 51267</strain>
    </source>
</reference>
<evidence type="ECO:0000256" key="4">
    <source>
        <dbReference type="ARBA" id="ARBA00022490"/>
    </source>
</evidence>
<comment type="cofactor">
    <cofactor evidence="13">
        <name>Mg(2+)</name>
        <dbReference type="ChEBI" id="CHEBI:18420"/>
    </cofactor>
    <text evidence="13">Binds 2 magnesium ions per tetramer.</text>
</comment>
<proteinExistence type="inferred from homology"/>
<comment type="subcellular location">
    <subcellularLocation>
        <location evidence="1 13">Cytoplasm</location>
    </subcellularLocation>
</comment>
<dbReference type="Pfam" id="PF01409">
    <property type="entry name" value="tRNA-synt_2d"/>
    <property type="match status" value="1"/>
</dbReference>
<dbReference type="InterPro" id="IPR045864">
    <property type="entry name" value="aa-tRNA-synth_II/BPL/LPL"/>
</dbReference>
<dbReference type="Gene3D" id="3.30.930.10">
    <property type="entry name" value="Bira Bifunctional Protein, Domain 2"/>
    <property type="match status" value="1"/>
</dbReference>
<dbReference type="PANTHER" id="PTHR11538">
    <property type="entry name" value="PHENYLALANYL-TRNA SYNTHETASE"/>
    <property type="match status" value="1"/>
</dbReference>
<feature type="domain" description="Aminoacyl-transfer RNA synthetases class-II family profile" evidence="14">
    <location>
        <begin position="190"/>
        <end position="343"/>
    </location>
</feature>
<keyword evidence="11 13" id="KW-0030">Aminoacyl-tRNA synthetase</keyword>
<dbReference type="GO" id="GO:0005524">
    <property type="term" value="F:ATP binding"/>
    <property type="evidence" value="ECO:0007669"/>
    <property type="project" value="UniProtKB-UniRule"/>
</dbReference>
<dbReference type="GO" id="GO:0140096">
    <property type="term" value="F:catalytic activity, acting on a protein"/>
    <property type="evidence" value="ECO:0007669"/>
    <property type="project" value="UniProtKB-ARBA"/>
</dbReference>
<dbReference type="HAMAP" id="MF_00281">
    <property type="entry name" value="Phe_tRNA_synth_alpha1"/>
    <property type="match status" value="1"/>
</dbReference>
<evidence type="ECO:0000313" key="15">
    <source>
        <dbReference type="EMBL" id="EKU93125.1"/>
    </source>
</evidence>
<evidence type="ECO:0000256" key="11">
    <source>
        <dbReference type="ARBA" id="ARBA00023146"/>
    </source>
</evidence>
<keyword evidence="10 13" id="KW-0648">Protein biosynthesis</keyword>
<evidence type="ECO:0000256" key="6">
    <source>
        <dbReference type="ARBA" id="ARBA00022723"/>
    </source>
</evidence>
<keyword evidence="4 13" id="KW-0963">Cytoplasm</keyword>
<dbReference type="GO" id="GO:0000049">
    <property type="term" value="F:tRNA binding"/>
    <property type="evidence" value="ECO:0007669"/>
    <property type="project" value="InterPro"/>
</dbReference>
<protein>
    <recommendedName>
        <fullName evidence="13">Phenylalanine--tRNA ligase alpha subunit</fullName>
        <ecNumber evidence="13">6.1.1.20</ecNumber>
    </recommendedName>
    <alternativeName>
        <fullName evidence="13">Phenylalanyl-tRNA synthetase alpha subunit</fullName>
        <shortName evidence="13">PheRS</shortName>
    </alternativeName>
</protein>
<keyword evidence="16" id="KW-1185">Reference proteome</keyword>
<dbReference type="Pfam" id="PF02912">
    <property type="entry name" value="Phe_tRNA-synt_N"/>
    <property type="match status" value="1"/>
</dbReference>
<evidence type="ECO:0000256" key="10">
    <source>
        <dbReference type="ARBA" id="ARBA00022917"/>
    </source>
</evidence>
<dbReference type="GO" id="GO:0006432">
    <property type="term" value="P:phenylalanyl-tRNA aminoacylation"/>
    <property type="evidence" value="ECO:0007669"/>
    <property type="project" value="UniProtKB-UniRule"/>
</dbReference>
<dbReference type="GO" id="GO:0005737">
    <property type="term" value="C:cytoplasm"/>
    <property type="evidence" value="ECO:0007669"/>
    <property type="project" value="UniProtKB-SubCell"/>
</dbReference>
<dbReference type="eggNOG" id="COG0016">
    <property type="taxonomic scope" value="Bacteria"/>
</dbReference>
<dbReference type="InterPro" id="IPR010978">
    <property type="entry name" value="tRNA-bd_arm"/>
</dbReference>
<dbReference type="FunFam" id="3.30.930.10:FF:000003">
    <property type="entry name" value="Phenylalanine--tRNA ligase alpha subunit"/>
    <property type="match status" value="1"/>
</dbReference>
<comment type="similarity">
    <text evidence="2 13">Belongs to the class-II aminoacyl-tRNA synthetase family. Phe-tRNA synthetase alpha subunit type 1 subfamily.</text>
</comment>
<comment type="caution">
    <text evidence="15">The sequence shown here is derived from an EMBL/GenBank/DDBJ whole genome shotgun (WGS) entry which is preliminary data.</text>
</comment>
<dbReference type="Proteomes" id="UP000009875">
    <property type="component" value="Unassembled WGS sequence"/>
</dbReference>
<dbReference type="GO" id="GO:0004826">
    <property type="term" value="F:phenylalanine-tRNA ligase activity"/>
    <property type="evidence" value="ECO:0007669"/>
    <property type="project" value="UniProtKB-UniRule"/>
</dbReference>
<dbReference type="OrthoDB" id="9800719at2"/>
<feature type="binding site" evidence="13">
    <location>
        <position position="259"/>
    </location>
    <ligand>
        <name>Mg(2+)</name>
        <dbReference type="ChEBI" id="CHEBI:18420"/>
        <note>shared with beta subunit</note>
    </ligand>
</feature>
<evidence type="ECO:0000256" key="8">
    <source>
        <dbReference type="ARBA" id="ARBA00022840"/>
    </source>
</evidence>
<dbReference type="NCBIfam" id="TIGR00468">
    <property type="entry name" value="pheS"/>
    <property type="match status" value="1"/>
</dbReference>
<evidence type="ECO:0000256" key="13">
    <source>
        <dbReference type="HAMAP-Rule" id="MF_00281"/>
    </source>
</evidence>